<evidence type="ECO:0000256" key="1">
    <source>
        <dbReference type="ARBA" id="ARBA00004429"/>
    </source>
</evidence>
<dbReference type="InterPro" id="IPR050321">
    <property type="entry name" value="Glycosyltr_2/OpgH_subfam"/>
</dbReference>
<dbReference type="Gene3D" id="3.90.550.10">
    <property type="entry name" value="Spore Coat Polysaccharide Biosynthesis Protein SpsA, Chain A"/>
    <property type="match status" value="1"/>
</dbReference>
<feature type="transmembrane region" description="Helical" evidence="11">
    <location>
        <begin position="548"/>
        <end position="569"/>
    </location>
</feature>
<evidence type="ECO:0000256" key="6">
    <source>
        <dbReference type="ARBA" id="ARBA00022692"/>
    </source>
</evidence>
<dbReference type="Gene3D" id="2.40.10.220">
    <property type="entry name" value="predicted glycosyltransferase like domains"/>
    <property type="match status" value="1"/>
</dbReference>
<dbReference type="GO" id="GO:0005886">
    <property type="term" value="C:plasma membrane"/>
    <property type="evidence" value="ECO:0007669"/>
    <property type="project" value="UniProtKB-SubCell"/>
</dbReference>
<keyword evidence="6 11" id="KW-0812">Transmembrane</keyword>
<proteinExistence type="predicted"/>
<evidence type="ECO:0000256" key="8">
    <source>
        <dbReference type="ARBA" id="ARBA00022989"/>
    </source>
</evidence>
<evidence type="ECO:0000256" key="5">
    <source>
        <dbReference type="ARBA" id="ARBA00022679"/>
    </source>
</evidence>
<feature type="transmembrane region" description="Helical" evidence="11">
    <location>
        <begin position="517"/>
        <end position="536"/>
    </location>
</feature>
<comment type="cofactor">
    <cofactor evidence="11">
        <name>Mg(2+)</name>
        <dbReference type="ChEBI" id="CHEBI:18420"/>
    </cofactor>
</comment>
<dbReference type="NCBIfam" id="TIGR03030">
    <property type="entry name" value="CelA"/>
    <property type="match status" value="1"/>
</dbReference>
<dbReference type="InterPro" id="IPR005150">
    <property type="entry name" value="Cellulose_synth"/>
</dbReference>
<dbReference type="Proteomes" id="UP000001494">
    <property type="component" value="Chromosome"/>
</dbReference>
<feature type="transmembrane region" description="Helical" evidence="11">
    <location>
        <begin position="112"/>
        <end position="133"/>
    </location>
</feature>
<keyword evidence="4 11" id="KW-0328">Glycosyltransferase</keyword>
<comment type="function">
    <text evidence="11">Catalytic subunit of cellulose synthase. It polymerizes uridine 5'-diphosphate glucose to cellulose.</text>
</comment>
<feature type="domain" description="Glycosyltransferase 2-like" evidence="12">
    <location>
        <begin position="154"/>
        <end position="322"/>
    </location>
</feature>
<dbReference type="GO" id="GO:0030244">
    <property type="term" value="P:cellulose biosynthetic process"/>
    <property type="evidence" value="ECO:0007669"/>
    <property type="project" value="UniProtKB-KW"/>
</dbReference>
<dbReference type="OrthoDB" id="9806824at2"/>
<keyword evidence="3 11" id="KW-0997">Cell inner membrane</keyword>
<feature type="transmembrane region" description="Helical" evidence="11">
    <location>
        <begin position="27"/>
        <end position="45"/>
    </location>
</feature>
<dbReference type="InterPro" id="IPR009875">
    <property type="entry name" value="PilZ_domain"/>
</dbReference>
<dbReference type="UniPathway" id="UPA00694"/>
<dbReference type="Pfam" id="PF07238">
    <property type="entry name" value="PilZ"/>
    <property type="match status" value="1"/>
</dbReference>
<evidence type="ECO:0000256" key="2">
    <source>
        <dbReference type="ARBA" id="ARBA00022475"/>
    </source>
</evidence>
<comment type="subcellular location">
    <subcellularLocation>
        <location evidence="1">Cell inner membrane</location>
        <topology evidence="1">Multi-pass membrane protein</topology>
    </subcellularLocation>
</comment>
<dbReference type="PANTHER" id="PTHR43867">
    <property type="entry name" value="CELLULOSE SYNTHASE CATALYTIC SUBUNIT A [UDP-FORMING]"/>
    <property type="match status" value="1"/>
</dbReference>
<dbReference type="InterPro" id="IPR001173">
    <property type="entry name" value="Glyco_trans_2-like"/>
</dbReference>
<dbReference type="GO" id="GO:0016760">
    <property type="term" value="F:cellulose synthase (UDP-forming) activity"/>
    <property type="evidence" value="ECO:0007669"/>
    <property type="project" value="UniProtKB-EC"/>
</dbReference>
<evidence type="ECO:0000256" key="7">
    <source>
        <dbReference type="ARBA" id="ARBA00022916"/>
    </source>
</evidence>
<dbReference type="AlphaFoldDB" id="A0A0H3G4Q1"/>
<keyword evidence="9 11" id="KW-0472">Membrane</keyword>
<dbReference type="EMBL" id="CP002850">
    <property type="protein sequence ID" value="AEH62089.1"/>
    <property type="molecule type" value="Genomic_DNA"/>
</dbReference>
<keyword evidence="7 11" id="KW-0135">Cellulose biosynthesis</keyword>
<reference evidence="14 15" key="1">
    <citation type="journal article" date="2011" name="J. Bacteriol.">
        <title>Genome sequence of the ethanol-producing Zymomonas mobilis subsp. mobilis lectotype strain ATCC 10988.</title>
        <authorList>
            <person name="Pappas K.M."/>
            <person name="Kouvelis V.N."/>
            <person name="Saunders E."/>
            <person name="Brettin T.S."/>
            <person name="Bruce D."/>
            <person name="Detter C."/>
            <person name="Balakireva M."/>
            <person name="Han C.S."/>
            <person name="Savvakis G."/>
            <person name="Kyrpides N.C."/>
            <person name="Typas M.A."/>
        </authorList>
    </citation>
    <scope>NUCLEOTIDE SEQUENCE [LARGE SCALE GENOMIC DNA]</scope>
    <source>
        <strain evidence="15">ATCC 10988 / DSM 424 / CCUG 17860 / LMG 404 / NCIMB 8938 / NRRL B-806 / ZM1</strain>
    </source>
</reference>
<keyword evidence="5 11" id="KW-0808">Transferase</keyword>
<dbReference type="RefSeq" id="WP_014500404.1">
    <property type="nucleotide sequence ID" value="NC_017262.1"/>
</dbReference>
<name>A0A0H3G4Q1_ZYMMA</name>
<dbReference type="GO" id="GO:0006011">
    <property type="term" value="P:UDP-alpha-D-glucose metabolic process"/>
    <property type="evidence" value="ECO:0007669"/>
    <property type="project" value="InterPro"/>
</dbReference>
<dbReference type="PRINTS" id="PR01439">
    <property type="entry name" value="CELLSNTHASEA"/>
</dbReference>
<dbReference type="SUPFAM" id="SSF53448">
    <property type="entry name" value="Nucleotide-diphospho-sugar transferases"/>
    <property type="match status" value="1"/>
</dbReference>
<comment type="pathway">
    <text evidence="11">Glycan metabolism; bacterial cellulose biosynthesis.</text>
</comment>
<evidence type="ECO:0000256" key="9">
    <source>
        <dbReference type="ARBA" id="ARBA00023136"/>
    </source>
</evidence>
<evidence type="ECO:0000256" key="11">
    <source>
        <dbReference type="RuleBase" id="RU365020"/>
    </source>
</evidence>
<feature type="transmembrane region" description="Helical" evidence="11">
    <location>
        <begin position="51"/>
        <end position="67"/>
    </location>
</feature>
<keyword evidence="8 11" id="KW-1133">Transmembrane helix</keyword>
<evidence type="ECO:0000259" key="13">
    <source>
        <dbReference type="Pfam" id="PF07238"/>
    </source>
</evidence>
<dbReference type="GO" id="GO:0035438">
    <property type="term" value="F:cyclic-di-GMP binding"/>
    <property type="evidence" value="ECO:0007669"/>
    <property type="project" value="InterPro"/>
</dbReference>
<feature type="domain" description="PilZ" evidence="13">
    <location>
        <begin position="573"/>
        <end position="668"/>
    </location>
</feature>
<keyword evidence="2 11" id="KW-1003">Cell membrane</keyword>
<organism evidence="14 15">
    <name type="scientific">Zymomonas mobilis subsp. mobilis (strain ATCC 10988 / DSM 424 / LMG 404 / NCIMB 8938 / NRRL B-806 / ZM1)</name>
    <dbReference type="NCBI Taxonomy" id="555217"/>
    <lineage>
        <taxon>Bacteria</taxon>
        <taxon>Pseudomonadati</taxon>
        <taxon>Pseudomonadota</taxon>
        <taxon>Alphaproteobacteria</taxon>
        <taxon>Sphingomonadales</taxon>
        <taxon>Zymomonadaceae</taxon>
        <taxon>Zymomonas</taxon>
    </lineage>
</organism>
<dbReference type="eggNOG" id="COG1215">
    <property type="taxonomic scope" value="Bacteria"/>
</dbReference>
<gene>
    <name evidence="14" type="ordered locus">Zmob_0237</name>
</gene>
<evidence type="ECO:0000256" key="10">
    <source>
        <dbReference type="ARBA" id="ARBA00048682"/>
    </source>
</evidence>
<keyword evidence="11" id="KW-0973">c-di-GMP</keyword>
<dbReference type="InterPro" id="IPR003919">
    <property type="entry name" value="Cell_synth_A"/>
</dbReference>
<sequence>MLHKSRIKIKNTLSEAKYILEHLWDSTLQWPLLCLITVAALMVVAVPLPLYYQWVYGIFFMGLTLLIDRSPSHFASIVICLSSILTSTRYIFWRITQTLRFDHIMDAVFGGVLFMAELYAWAILILGLFQILWPMQRPVVPLSGEDEELPTVDVFIPTYNESMEIVQNTVFAALGMDYPKDRFNVYLLDDGHREEFRLFAEEAGCHYLTRNDNLNAKAGNLNAALKKTKGELVCIFDCDHVPTRAFLQLTVGWLQKEPNLALVQTPHFFYSPDPIQRNVPGGDELPGDNELFYGTVQRGNDLWDATFFCGSCAILRREALEENDGFSGETVTEDAHTALKLQRRGWDTAYINIRLSAGLATDTLLAHIKQRARWARGMTQILRIDNPLWGRGLTIAQRLCYMNALLHYQFALPRVIFLISPLAFILFNSSIIHASAIMVFAYVVPHLFMSLWAHERLSNGRRQPFWGEINETLLAFHLIKPTLITFLNPKKGSFNVTDKGERMEDDYFDFQSARPHIITAGFLFFGLIVGIVKLIYSSYFHIQPSVLVLNVTWASFNFIILLASIAVAHESRQIRNTVRFPFRIPFTAYFEDGHVIDSVTDNISLGGLAFSLPKNYELADREISEISMKVDNRSFALPTKIVSKSGSLVRLQFEAASMPEQKKLVAALMGQADAWLHYGPEEKPVSTIASMKHILKIIFGLLRYRPQKRINKKAAIKNEKGAVKK</sequence>
<feature type="transmembrane region" description="Helical" evidence="11">
    <location>
        <begin position="74"/>
        <end position="92"/>
    </location>
</feature>
<dbReference type="EC" id="2.4.1.12" evidence="11"/>
<dbReference type="Pfam" id="PF00535">
    <property type="entry name" value="Glycos_transf_2"/>
    <property type="match status" value="1"/>
</dbReference>
<accession>A0A0H3G4Q1</accession>
<feature type="transmembrane region" description="Helical" evidence="11">
    <location>
        <begin position="405"/>
        <end position="425"/>
    </location>
</feature>
<feature type="transmembrane region" description="Helical" evidence="11">
    <location>
        <begin position="431"/>
        <end position="453"/>
    </location>
</feature>
<dbReference type="KEGG" id="zmm:Zmob_0237"/>
<dbReference type="CDD" id="cd06421">
    <property type="entry name" value="CESA_CelA_like"/>
    <property type="match status" value="1"/>
</dbReference>
<dbReference type="HOGENOM" id="CLU_011907_5_0_5"/>
<evidence type="ECO:0000259" key="12">
    <source>
        <dbReference type="Pfam" id="PF00535"/>
    </source>
</evidence>
<dbReference type="PANTHER" id="PTHR43867:SF2">
    <property type="entry name" value="CELLULOSE SYNTHASE CATALYTIC SUBUNIT A [UDP-FORMING]"/>
    <property type="match status" value="1"/>
</dbReference>
<dbReference type="SUPFAM" id="SSF141371">
    <property type="entry name" value="PilZ domain-like"/>
    <property type="match status" value="1"/>
</dbReference>
<comment type="catalytic activity">
    <reaction evidence="10 11">
        <text>[(1-&gt;4)-beta-D-glucosyl](n) + UDP-alpha-D-glucose = [(1-&gt;4)-beta-D-glucosyl](n+1) + UDP + H(+)</text>
        <dbReference type="Rhea" id="RHEA:19929"/>
        <dbReference type="Rhea" id="RHEA-COMP:10033"/>
        <dbReference type="Rhea" id="RHEA-COMP:10034"/>
        <dbReference type="ChEBI" id="CHEBI:15378"/>
        <dbReference type="ChEBI" id="CHEBI:18246"/>
        <dbReference type="ChEBI" id="CHEBI:58223"/>
        <dbReference type="ChEBI" id="CHEBI:58885"/>
        <dbReference type="EC" id="2.4.1.12"/>
    </reaction>
</comment>
<evidence type="ECO:0000313" key="15">
    <source>
        <dbReference type="Proteomes" id="UP000001494"/>
    </source>
</evidence>
<evidence type="ECO:0000313" key="14">
    <source>
        <dbReference type="EMBL" id="AEH62089.1"/>
    </source>
</evidence>
<dbReference type="InterPro" id="IPR029044">
    <property type="entry name" value="Nucleotide-diphossugar_trans"/>
</dbReference>
<evidence type="ECO:0000256" key="4">
    <source>
        <dbReference type="ARBA" id="ARBA00022676"/>
    </source>
</evidence>
<protein>
    <recommendedName>
        <fullName evidence="11">Cellulose synthase catalytic subunit [UDP-forming]</fullName>
        <ecNumber evidence="11">2.4.1.12</ecNumber>
    </recommendedName>
</protein>
<evidence type="ECO:0000256" key="3">
    <source>
        <dbReference type="ARBA" id="ARBA00022519"/>
    </source>
</evidence>
<dbReference type="Pfam" id="PF03552">
    <property type="entry name" value="Cellulose_synt"/>
    <property type="match status" value="1"/>
</dbReference>